<keyword evidence="2" id="KW-1185">Reference proteome</keyword>
<dbReference type="InterPro" id="IPR036397">
    <property type="entry name" value="RNaseH_sf"/>
</dbReference>
<feature type="non-terminal residue" evidence="1">
    <location>
        <position position="1"/>
    </location>
</feature>
<sequence>KFKVVVTVSSFFFDSEEVVHHKFLPQGKTVTKEYCLEVMERHVRLSQKKKRPDVWKTSRWMLHVDIAPGHTSLLIRQIPKLEMSLKGRRFESNDSIKENSLADLRNIPNEASQKCFEV</sequence>
<dbReference type="Gene3D" id="3.30.420.10">
    <property type="entry name" value="Ribonuclease H-like superfamily/Ribonuclease H"/>
    <property type="match status" value="1"/>
</dbReference>
<evidence type="ECO:0000313" key="1">
    <source>
        <dbReference type="EMBL" id="PNF32406.1"/>
    </source>
</evidence>
<dbReference type="Proteomes" id="UP000235965">
    <property type="component" value="Unassembled WGS sequence"/>
</dbReference>
<dbReference type="EMBL" id="NEVH01010480">
    <property type="protein sequence ID" value="PNF32406.1"/>
    <property type="molecule type" value="Genomic_DNA"/>
</dbReference>
<dbReference type="GO" id="GO:0003676">
    <property type="term" value="F:nucleic acid binding"/>
    <property type="evidence" value="ECO:0007669"/>
    <property type="project" value="InterPro"/>
</dbReference>
<proteinExistence type="predicted"/>
<dbReference type="InParanoid" id="A0A2J7QUZ7"/>
<gene>
    <name evidence="1" type="ORF">B7P43_G10113</name>
</gene>
<evidence type="ECO:0000313" key="2">
    <source>
        <dbReference type="Proteomes" id="UP000235965"/>
    </source>
</evidence>
<name>A0A2J7QUZ7_9NEOP</name>
<accession>A0A2J7QUZ7</accession>
<organism evidence="1 2">
    <name type="scientific">Cryptotermes secundus</name>
    <dbReference type="NCBI Taxonomy" id="105785"/>
    <lineage>
        <taxon>Eukaryota</taxon>
        <taxon>Metazoa</taxon>
        <taxon>Ecdysozoa</taxon>
        <taxon>Arthropoda</taxon>
        <taxon>Hexapoda</taxon>
        <taxon>Insecta</taxon>
        <taxon>Pterygota</taxon>
        <taxon>Neoptera</taxon>
        <taxon>Polyneoptera</taxon>
        <taxon>Dictyoptera</taxon>
        <taxon>Blattodea</taxon>
        <taxon>Blattoidea</taxon>
        <taxon>Termitoidae</taxon>
        <taxon>Kalotermitidae</taxon>
        <taxon>Cryptotermitinae</taxon>
        <taxon>Cryptotermes</taxon>
    </lineage>
</organism>
<comment type="caution">
    <text evidence="1">The sequence shown here is derived from an EMBL/GenBank/DDBJ whole genome shotgun (WGS) entry which is preliminary data.</text>
</comment>
<protein>
    <submittedName>
        <fullName evidence="1">Uncharacterized protein</fullName>
    </submittedName>
</protein>
<dbReference type="AlphaFoldDB" id="A0A2J7QUZ7"/>
<reference evidence="1 2" key="1">
    <citation type="submission" date="2017-12" db="EMBL/GenBank/DDBJ databases">
        <title>Hemimetabolous genomes reveal molecular basis of termite eusociality.</title>
        <authorList>
            <person name="Harrison M.C."/>
            <person name="Jongepier E."/>
            <person name="Robertson H.M."/>
            <person name="Arning N."/>
            <person name="Bitard-Feildel T."/>
            <person name="Chao H."/>
            <person name="Childers C.P."/>
            <person name="Dinh H."/>
            <person name="Doddapaneni H."/>
            <person name="Dugan S."/>
            <person name="Gowin J."/>
            <person name="Greiner C."/>
            <person name="Han Y."/>
            <person name="Hu H."/>
            <person name="Hughes D.S.T."/>
            <person name="Huylmans A.-K."/>
            <person name="Kemena C."/>
            <person name="Kremer L.P.M."/>
            <person name="Lee S.L."/>
            <person name="Lopez-Ezquerra A."/>
            <person name="Mallet L."/>
            <person name="Monroy-Kuhn J.M."/>
            <person name="Moser A."/>
            <person name="Murali S.C."/>
            <person name="Muzny D.M."/>
            <person name="Otani S."/>
            <person name="Piulachs M.-D."/>
            <person name="Poelchau M."/>
            <person name="Qu J."/>
            <person name="Schaub F."/>
            <person name="Wada-Katsumata A."/>
            <person name="Worley K.C."/>
            <person name="Xie Q."/>
            <person name="Ylla G."/>
            <person name="Poulsen M."/>
            <person name="Gibbs R.A."/>
            <person name="Schal C."/>
            <person name="Richards S."/>
            <person name="Belles X."/>
            <person name="Korb J."/>
            <person name="Bornberg-Bauer E."/>
        </authorList>
    </citation>
    <scope>NUCLEOTIDE SEQUENCE [LARGE SCALE GENOMIC DNA]</scope>
    <source>
        <tissue evidence="1">Whole body</tissue>
    </source>
</reference>